<evidence type="ECO:0000313" key="2">
    <source>
        <dbReference type="EMBL" id="MCC9645361.1"/>
    </source>
</evidence>
<reference evidence="2" key="1">
    <citation type="submission" date="2021-11" db="EMBL/GenBank/DDBJ databases">
        <title>Genome sequence.</title>
        <authorList>
            <person name="Sun Q."/>
        </authorList>
    </citation>
    <scope>NUCLEOTIDE SEQUENCE</scope>
    <source>
        <strain evidence="2">JC740</strain>
    </source>
</reference>
<dbReference type="SUPFAM" id="SSF88713">
    <property type="entry name" value="Glycoside hydrolase/deacetylase"/>
    <property type="match status" value="1"/>
</dbReference>
<dbReference type="CDD" id="cd10940">
    <property type="entry name" value="CE4_PuuE_HpPgdA_like_1"/>
    <property type="match status" value="1"/>
</dbReference>
<dbReference type="InterPro" id="IPR002509">
    <property type="entry name" value="NODB_dom"/>
</dbReference>
<name>A0ABS8NP56_9BACT</name>
<dbReference type="Pfam" id="PF01522">
    <property type="entry name" value="Polysacc_deac_1"/>
    <property type="match status" value="1"/>
</dbReference>
<keyword evidence="3" id="KW-1185">Reference proteome</keyword>
<dbReference type="RefSeq" id="WP_230276977.1">
    <property type="nucleotide sequence ID" value="NZ_JAJKFW010000064.1"/>
</dbReference>
<accession>A0ABS8NP56</accession>
<gene>
    <name evidence="2" type="ORF">LOC71_24030</name>
</gene>
<comment type="caution">
    <text evidence="2">The sequence shown here is derived from an EMBL/GenBank/DDBJ whole genome shotgun (WGS) entry which is preliminary data.</text>
</comment>
<evidence type="ECO:0000259" key="1">
    <source>
        <dbReference type="Pfam" id="PF01522"/>
    </source>
</evidence>
<sequence>MSNKPVGSLSIDLDNKWAYLRAAGNADWETASSYLPMATQRIVDLLGELNLPLTVFLVGRDLDDESDVDAIHHFDQLGQWEPANHSLNHLPWMHTMSDSEIQSEIMTTHDRIFSRFGTRPVGFRGPGFSCPTEVLRVLIRNDYSYDASIFPTSMAPVARAVFLARTNLQGEEREKAKKLYGGFDAMRNPNRPFVRQEQVDGQTHRLREIPVSTLPFLRTPIHFSYVTFLATFSVTLAKLYFASALNLCRLTGTAPSLLLHPPDFLGCEDDADMAYFPGMKMSRDAKLSFMRWALSKFANEFNVLTMREQTETLAMAQTATPQPATT</sequence>
<dbReference type="InterPro" id="IPR011330">
    <property type="entry name" value="Glyco_hydro/deAcase_b/a-brl"/>
</dbReference>
<feature type="domain" description="NodB homology" evidence="1">
    <location>
        <begin position="37"/>
        <end position="143"/>
    </location>
</feature>
<dbReference type="Gene3D" id="3.20.20.370">
    <property type="entry name" value="Glycoside hydrolase/deacetylase"/>
    <property type="match status" value="1"/>
</dbReference>
<dbReference type="EMBL" id="JAJKFW010000064">
    <property type="protein sequence ID" value="MCC9645361.1"/>
    <property type="molecule type" value="Genomic_DNA"/>
</dbReference>
<organism evidence="2 3">
    <name type="scientific">Rhodopirellula halodulae</name>
    <dbReference type="NCBI Taxonomy" id="2894198"/>
    <lineage>
        <taxon>Bacteria</taxon>
        <taxon>Pseudomonadati</taxon>
        <taxon>Planctomycetota</taxon>
        <taxon>Planctomycetia</taxon>
        <taxon>Pirellulales</taxon>
        <taxon>Pirellulaceae</taxon>
        <taxon>Rhodopirellula</taxon>
    </lineage>
</organism>
<proteinExistence type="predicted"/>
<protein>
    <submittedName>
        <fullName evidence="2">Polysaccharide deacetylase family protein</fullName>
    </submittedName>
</protein>
<dbReference type="Proteomes" id="UP001430306">
    <property type="component" value="Unassembled WGS sequence"/>
</dbReference>
<evidence type="ECO:0000313" key="3">
    <source>
        <dbReference type="Proteomes" id="UP001430306"/>
    </source>
</evidence>